<protein>
    <submittedName>
        <fullName evidence="2">Uncharacterized protein</fullName>
    </submittedName>
</protein>
<dbReference type="Proteomes" id="UP000265703">
    <property type="component" value="Unassembled WGS sequence"/>
</dbReference>
<dbReference type="AlphaFoldDB" id="A0A397SLG0"/>
<evidence type="ECO:0000313" key="3">
    <source>
        <dbReference type="Proteomes" id="UP000265703"/>
    </source>
</evidence>
<name>A0A397SLG0_9GLOM</name>
<gene>
    <name evidence="2" type="ORF">C1645_828602</name>
</gene>
<dbReference type="OrthoDB" id="2386689at2759"/>
<evidence type="ECO:0000256" key="1">
    <source>
        <dbReference type="SAM" id="MobiDB-lite"/>
    </source>
</evidence>
<evidence type="ECO:0000313" key="2">
    <source>
        <dbReference type="EMBL" id="RIA86868.1"/>
    </source>
</evidence>
<reference evidence="2 3" key="1">
    <citation type="submission" date="2018-06" db="EMBL/GenBank/DDBJ databases">
        <title>Comparative genomics reveals the genomic features of Rhizophagus irregularis, R. cerebriforme, R. diaphanum and Gigaspora rosea, and their symbiotic lifestyle signature.</title>
        <authorList>
            <person name="Morin E."/>
            <person name="San Clemente H."/>
            <person name="Chen E.C.H."/>
            <person name="De La Providencia I."/>
            <person name="Hainaut M."/>
            <person name="Kuo A."/>
            <person name="Kohler A."/>
            <person name="Murat C."/>
            <person name="Tang N."/>
            <person name="Roy S."/>
            <person name="Loubradou J."/>
            <person name="Henrissat B."/>
            <person name="Grigoriev I.V."/>
            <person name="Corradi N."/>
            <person name="Roux C."/>
            <person name="Martin F.M."/>
        </authorList>
    </citation>
    <scope>NUCLEOTIDE SEQUENCE [LARGE SCALE GENOMIC DNA]</scope>
    <source>
        <strain evidence="2 3">DAOM 227022</strain>
    </source>
</reference>
<accession>A0A397SLG0</accession>
<comment type="caution">
    <text evidence="2">The sequence shown here is derived from an EMBL/GenBank/DDBJ whole genome shotgun (WGS) entry which is preliminary data.</text>
</comment>
<keyword evidence="3" id="KW-1185">Reference proteome</keyword>
<sequence>MRILSKSARETKEQFFGKHGWTLHTILVFTKCDTSDQLNVQAFDHWSTDTKQDAWFTILSFDSVFETLNPRPRWIEIYQWYNIEIYGWYFLKPGEAKTSIDSHHIQVAHAIKRYVRIGHNLDEEEKIQIAIADLGRISVVNLEPIHNNHNVKTIAGITKLFYFEWPTDGDYTRYIRVQCLPHIGLWSQYSPFEISKLTTMPINKLTPNITSHSVPKNPWNFSLFRVQGTNKQKNDNQTCSLLAIEEAFELKREWALKSNQIYGKRGAGKRMTKIVKAYLESYFLAGNMNRTDRMTAKNMVEQLQILVDEGEIQADDIPKIITVASWITQYAASLKKQTAVEKVAKVAEGSSNARNANNFQKMAKSSSEKSRSCENPVCDNSSSEQIEDYYVSKANDKLKYVNSKYSKDELKVMVDESLNNLKKDFKNSESERILVEPDEISNHIVSVLILEEIFDIDEVPFIRNLKDSNDEEDDDDIDDNDDNNNNNVPKEELVEDYDVLEFASRFLD</sequence>
<feature type="compositionally biased region" description="Acidic residues" evidence="1">
    <location>
        <begin position="469"/>
        <end position="482"/>
    </location>
</feature>
<proteinExistence type="predicted"/>
<organism evidence="2 3">
    <name type="scientific">Glomus cerebriforme</name>
    <dbReference type="NCBI Taxonomy" id="658196"/>
    <lineage>
        <taxon>Eukaryota</taxon>
        <taxon>Fungi</taxon>
        <taxon>Fungi incertae sedis</taxon>
        <taxon>Mucoromycota</taxon>
        <taxon>Glomeromycotina</taxon>
        <taxon>Glomeromycetes</taxon>
        <taxon>Glomerales</taxon>
        <taxon>Glomeraceae</taxon>
        <taxon>Glomus</taxon>
    </lineage>
</organism>
<feature type="region of interest" description="Disordered" evidence="1">
    <location>
        <begin position="361"/>
        <end position="381"/>
    </location>
</feature>
<feature type="region of interest" description="Disordered" evidence="1">
    <location>
        <begin position="466"/>
        <end position="491"/>
    </location>
</feature>
<dbReference type="EMBL" id="QKYT01000339">
    <property type="protein sequence ID" value="RIA86868.1"/>
    <property type="molecule type" value="Genomic_DNA"/>
</dbReference>